<feature type="DNA-binding region" description="HMG box" evidence="3">
    <location>
        <begin position="1"/>
        <end position="71"/>
    </location>
</feature>
<accession>A0A1Y2DUP2</accession>
<dbReference type="Proteomes" id="UP000193467">
    <property type="component" value="Unassembled WGS sequence"/>
</dbReference>
<dbReference type="GO" id="GO:0000981">
    <property type="term" value="F:DNA-binding transcription factor activity, RNA polymerase II-specific"/>
    <property type="evidence" value="ECO:0007669"/>
    <property type="project" value="TreeGrafter"/>
</dbReference>
<dbReference type="InterPro" id="IPR009071">
    <property type="entry name" value="HMG_box_dom"/>
</dbReference>
<reference evidence="6 7" key="1">
    <citation type="submission" date="2016-07" db="EMBL/GenBank/DDBJ databases">
        <title>Pervasive Adenine N6-methylation of Active Genes in Fungi.</title>
        <authorList>
            <consortium name="DOE Joint Genome Institute"/>
            <person name="Mondo S.J."/>
            <person name="Dannebaum R.O."/>
            <person name="Kuo R.C."/>
            <person name="Labutti K."/>
            <person name="Haridas S."/>
            <person name="Kuo A."/>
            <person name="Salamov A."/>
            <person name="Ahrendt S.R."/>
            <person name="Lipzen A."/>
            <person name="Sullivan W."/>
            <person name="Andreopoulos W.B."/>
            <person name="Clum A."/>
            <person name="Lindquist E."/>
            <person name="Daum C."/>
            <person name="Ramamoorthy G.K."/>
            <person name="Gryganskyi A."/>
            <person name="Culley D."/>
            <person name="Magnuson J.K."/>
            <person name="James T.Y."/>
            <person name="O'Malley M.A."/>
            <person name="Stajich J.E."/>
            <person name="Spatafora J.W."/>
            <person name="Visel A."/>
            <person name="Grigoriev I.V."/>
        </authorList>
    </citation>
    <scope>NUCLEOTIDE SEQUENCE [LARGE SCALE GENOMIC DNA]</scope>
    <source>
        <strain evidence="6 7">62-1032</strain>
    </source>
</reference>
<dbReference type="InterPro" id="IPR036910">
    <property type="entry name" value="HMG_box_dom_sf"/>
</dbReference>
<keyword evidence="1 3" id="KW-0238">DNA-binding</keyword>
<sequence length="74" mass="8717">IKRPPNAFIIFRSHCCAPDQQLSELGITDHRHISRIVSHLWKSLKPAEKAYWEQKAQQKKDEHAAAHPDYRYKP</sequence>
<evidence type="ECO:0000259" key="5">
    <source>
        <dbReference type="PROSITE" id="PS50118"/>
    </source>
</evidence>
<dbReference type="GO" id="GO:0005634">
    <property type="term" value="C:nucleus"/>
    <property type="evidence" value="ECO:0007669"/>
    <property type="project" value="UniProtKB-UniRule"/>
</dbReference>
<evidence type="ECO:0000313" key="7">
    <source>
        <dbReference type="Proteomes" id="UP000193467"/>
    </source>
</evidence>
<dbReference type="EMBL" id="MCGR01000069">
    <property type="protein sequence ID" value="ORY62864.1"/>
    <property type="molecule type" value="Genomic_DNA"/>
</dbReference>
<evidence type="ECO:0000256" key="3">
    <source>
        <dbReference type="PROSITE-ProRule" id="PRU00267"/>
    </source>
</evidence>
<keyword evidence="7" id="KW-1185">Reference proteome</keyword>
<dbReference type="Pfam" id="PF00505">
    <property type="entry name" value="HMG_box"/>
    <property type="match status" value="1"/>
</dbReference>
<dbReference type="Gene3D" id="1.10.30.10">
    <property type="entry name" value="High mobility group box domain"/>
    <property type="match status" value="1"/>
</dbReference>
<dbReference type="CDD" id="cd01389">
    <property type="entry name" value="HMG-box_ROX1-like"/>
    <property type="match status" value="1"/>
</dbReference>
<dbReference type="PROSITE" id="PS50118">
    <property type="entry name" value="HMG_BOX_2"/>
    <property type="match status" value="1"/>
</dbReference>
<feature type="non-terminal residue" evidence="6">
    <location>
        <position position="74"/>
    </location>
</feature>
<dbReference type="PANTHER" id="PTHR45789">
    <property type="entry name" value="FI18025P1"/>
    <property type="match status" value="1"/>
</dbReference>
<gene>
    <name evidence="6" type="ORF">BCR35DRAFT_255221</name>
</gene>
<evidence type="ECO:0000256" key="2">
    <source>
        <dbReference type="ARBA" id="ARBA00023242"/>
    </source>
</evidence>
<dbReference type="InParanoid" id="A0A1Y2DUP2"/>
<organism evidence="6 7">
    <name type="scientific">Leucosporidium creatinivorum</name>
    <dbReference type="NCBI Taxonomy" id="106004"/>
    <lineage>
        <taxon>Eukaryota</taxon>
        <taxon>Fungi</taxon>
        <taxon>Dikarya</taxon>
        <taxon>Basidiomycota</taxon>
        <taxon>Pucciniomycotina</taxon>
        <taxon>Microbotryomycetes</taxon>
        <taxon>Leucosporidiales</taxon>
        <taxon>Leucosporidium</taxon>
    </lineage>
</organism>
<feature type="region of interest" description="Disordered" evidence="4">
    <location>
        <begin position="52"/>
        <end position="74"/>
    </location>
</feature>
<dbReference type="STRING" id="106004.A0A1Y2DUP2"/>
<dbReference type="SUPFAM" id="SSF47095">
    <property type="entry name" value="HMG-box"/>
    <property type="match status" value="1"/>
</dbReference>
<comment type="caution">
    <text evidence="6">The sequence shown here is derived from an EMBL/GenBank/DDBJ whole genome shotgun (WGS) entry which is preliminary data.</text>
</comment>
<feature type="domain" description="HMG box" evidence="5">
    <location>
        <begin position="1"/>
        <end position="71"/>
    </location>
</feature>
<evidence type="ECO:0000313" key="6">
    <source>
        <dbReference type="EMBL" id="ORY62864.1"/>
    </source>
</evidence>
<evidence type="ECO:0000256" key="1">
    <source>
        <dbReference type="ARBA" id="ARBA00023125"/>
    </source>
</evidence>
<dbReference type="InterPro" id="IPR051356">
    <property type="entry name" value="SOX/SOX-like_TF"/>
</dbReference>
<proteinExistence type="predicted"/>
<dbReference type="SMART" id="SM00398">
    <property type="entry name" value="HMG"/>
    <property type="match status" value="1"/>
</dbReference>
<dbReference type="OrthoDB" id="2536474at2759"/>
<dbReference type="PANTHER" id="PTHR45789:SF2">
    <property type="entry name" value="FI18025P1"/>
    <property type="match status" value="1"/>
</dbReference>
<name>A0A1Y2DUP2_9BASI</name>
<evidence type="ECO:0000256" key="4">
    <source>
        <dbReference type="SAM" id="MobiDB-lite"/>
    </source>
</evidence>
<dbReference type="GO" id="GO:0000978">
    <property type="term" value="F:RNA polymerase II cis-regulatory region sequence-specific DNA binding"/>
    <property type="evidence" value="ECO:0007669"/>
    <property type="project" value="TreeGrafter"/>
</dbReference>
<feature type="non-terminal residue" evidence="6">
    <location>
        <position position="1"/>
    </location>
</feature>
<dbReference type="AlphaFoldDB" id="A0A1Y2DUP2"/>
<keyword evidence="2 3" id="KW-0539">Nucleus</keyword>
<protein>
    <submittedName>
        <fullName evidence="6">High mobility group box domain-containing protein</fullName>
    </submittedName>
</protein>